<comment type="caution">
    <text evidence="3">The sequence shown here is derived from an EMBL/GenBank/DDBJ whole genome shotgun (WGS) entry which is preliminary data.</text>
</comment>
<feature type="compositionally biased region" description="Basic and acidic residues" evidence="2">
    <location>
        <begin position="242"/>
        <end position="256"/>
    </location>
</feature>
<keyword evidence="1" id="KW-0175">Coiled coil</keyword>
<evidence type="ECO:0000313" key="4">
    <source>
        <dbReference type="Proteomes" id="UP001162483"/>
    </source>
</evidence>
<name>A0ABN9E721_9NEOB</name>
<proteinExistence type="predicted"/>
<evidence type="ECO:0000313" key="3">
    <source>
        <dbReference type="EMBL" id="CAI9580690.1"/>
    </source>
</evidence>
<keyword evidence="4" id="KW-1185">Reference proteome</keyword>
<feature type="region of interest" description="Disordered" evidence="2">
    <location>
        <begin position="177"/>
        <end position="456"/>
    </location>
</feature>
<feature type="region of interest" description="Disordered" evidence="2">
    <location>
        <begin position="1"/>
        <end position="30"/>
    </location>
</feature>
<reference evidence="3" key="1">
    <citation type="submission" date="2023-05" db="EMBL/GenBank/DDBJ databases">
        <authorList>
            <person name="Stuckert A."/>
        </authorList>
    </citation>
    <scope>NUCLEOTIDE SEQUENCE</scope>
</reference>
<feature type="compositionally biased region" description="Low complexity" evidence="2">
    <location>
        <begin position="317"/>
        <end position="333"/>
    </location>
</feature>
<feature type="non-terminal residue" evidence="3">
    <location>
        <position position="1"/>
    </location>
</feature>
<feature type="compositionally biased region" description="Polar residues" evidence="2">
    <location>
        <begin position="294"/>
        <end position="309"/>
    </location>
</feature>
<feature type="coiled-coil region" evidence="1">
    <location>
        <begin position="42"/>
        <end position="69"/>
    </location>
</feature>
<dbReference type="EMBL" id="CATNWA010015208">
    <property type="protein sequence ID" value="CAI9580690.1"/>
    <property type="molecule type" value="Genomic_DNA"/>
</dbReference>
<sequence>ENLRQLLKKAREQAAAEQLSSSSSRDRDEQKLLELQEQATQLQPLKEKCAHLQSQITSLNEKLRESRTRENDTDLAKDQAEEMVSQLQEKVRQLHPLRQQCAQLQAQVITLTEQRGDMQTSVGDQNMAKDPTEEVKKIMNGVFQSLRKEFDLEETYSGRVVLGTIMNTIKVTTLQLLTKPQDEETGTASSSEEEEEEEDESAETEVVQPAPQREQTLNLGEVHVEVKENRTSTFEQVPGVIEENHEEVKEHTDSVGHQESGSTSTDLQEEGEALPIRVIQEDLDTPSALVHMISSDTPESSTAEDQVTSGEKDVLQEHSAPSSSAESHTFSSENILENEESQQSNDFTATEEEQEVPPPLRNDDYSSSPVPPKEETSALGSTGIHVTHSHAKPEERKDFSLEASDDEDLFKASSPKQKTKQEEDEEEEVSMKGRPPPAPLFCDDDDDEENDLDWLG</sequence>
<organism evidence="3 4">
    <name type="scientific">Staurois parvus</name>
    <dbReference type="NCBI Taxonomy" id="386267"/>
    <lineage>
        <taxon>Eukaryota</taxon>
        <taxon>Metazoa</taxon>
        <taxon>Chordata</taxon>
        <taxon>Craniata</taxon>
        <taxon>Vertebrata</taxon>
        <taxon>Euteleostomi</taxon>
        <taxon>Amphibia</taxon>
        <taxon>Batrachia</taxon>
        <taxon>Anura</taxon>
        <taxon>Neobatrachia</taxon>
        <taxon>Ranoidea</taxon>
        <taxon>Ranidae</taxon>
        <taxon>Staurois</taxon>
    </lineage>
</organism>
<evidence type="ECO:0000256" key="2">
    <source>
        <dbReference type="SAM" id="MobiDB-lite"/>
    </source>
</evidence>
<protein>
    <submittedName>
        <fullName evidence="3">Uncharacterized protein</fullName>
    </submittedName>
</protein>
<evidence type="ECO:0000256" key="1">
    <source>
        <dbReference type="SAM" id="Coils"/>
    </source>
</evidence>
<feature type="compositionally biased region" description="Polar residues" evidence="2">
    <location>
        <begin position="257"/>
        <end position="266"/>
    </location>
</feature>
<gene>
    <name evidence="3" type="ORF">SPARVUS_LOCUS9331673</name>
</gene>
<feature type="compositionally biased region" description="Acidic residues" evidence="2">
    <location>
        <begin position="191"/>
        <end position="203"/>
    </location>
</feature>
<dbReference type="PANTHER" id="PTHR44927:SF1">
    <property type="entry name" value="FK506-BINDING PROTEIN 15"/>
    <property type="match status" value="1"/>
</dbReference>
<feature type="compositionally biased region" description="Acidic residues" evidence="2">
    <location>
        <begin position="442"/>
        <end position="456"/>
    </location>
</feature>
<feature type="compositionally biased region" description="Basic and acidic residues" evidence="2">
    <location>
        <begin position="1"/>
        <end position="14"/>
    </location>
</feature>
<feature type="compositionally biased region" description="Basic and acidic residues" evidence="2">
    <location>
        <begin position="391"/>
        <end position="400"/>
    </location>
</feature>
<dbReference type="Proteomes" id="UP001162483">
    <property type="component" value="Unassembled WGS sequence"/>
</dbReference>
<accession>A0ABN9E721</accession>
<dbReference type="PANTHER" id="PTHR44927">
    <property type="entry name" value="FK506-BINDING PROTEIN 15"/>
    <property type="match status" value="1"/>
</dbReference>